<dbReference type="NCBIfam" id="NF006733">
    <property type="entry name" value="PRK09264.1"/>
    <property type="match status" value="1"/>
</dbReference>
<gene>
    <name evidence="8" type="primary">ectB</name>
    <name evidence="8" type="ORF">E1163_22060</name>
</gene>
<dbReference type="CDD" id="cd00610">
    <property type="entry name" value="OAT_like"/>
    <property type="match status" value="1"/>
</dbReference>
<dbReference type="PANTHER" id="PTHR43552:SF2">
    <property type="entry name" value="DIAMINOBUTYRATE--2-OXOGLUTARATE TRANSAMINASE"/>
    <property type="match status" value="1"/>
</dbReference>
<dbReference type="Gene3D" id="3.90.1150.10">
    <property type="entry name" value="Aspartate Aminotransferase, domain 1"/>
    <property type="match status" value="1"/>
</dbReference>
<dbReference type="InterPro" id="IPR015422">
    <property type="entry name" value="PyrdxlP-dep_Trfase_small"/>
</dbReference>
<evidence type="ECO:0000256" key="4">
    <source>
        <dbReference type="ARBA" id="ARBA00022679"/>
    </source>
</evidence>
<evidence type="ECO:0000256" key="5">
    <source>
        <dbReference type="ARBA" id="ARBA00022898"/>
    </source>
</evidence>
<dbReference type="InterPro" id="IPR049704">
    <property type="entry name" value="Aminotrans_3_PPA_site"/>
</dbReference>
<evidence type="ECO:0000256" key="7">
    <source>
        <dbReference type="RuleBase" id="RU365034"/>
    </source>
</evidence>
<dbReference type="Pfam" id="PF00202">
    <property type="entry name" value="Aminotran_3"/>
    <property type="match status" value="1"/>
</dbReference>
<evidence type="ECO:0000256" key="1">
    <source>
        <dbReference type="ARBA" id="ARBA00001933"/>
    </source>
</evidence>
<comment type="function">
    <text evidence="7">Catalyzes reversively the conversion of L-aspartate beta-semialdehyde (ASA) to L-2,4-diaminobutyrate (DABA) by transamination with L-glutamate.</text>
</comment>
<dbReference type="PANTHER" id="PTHR43552">
    <property type="entry name" value="DIAMINOBUTYRATE--2-OXOGLUTARATE AMINOTRANSFERASE"/>
    <property type="match status" value="1"/>
</dbReference>
<accession>A0ABW9RTY5</accession>
<dbReference type="PROSITE" id="PS00600">
    <property type="entry name" value="AA_TRANSFER_CLASS_3"/>
    <property type="match status" value="1"/>
</dbReference>
<comment type="cofactor">
    <cofactor evidence="1 7">
        <name>pyridoxal 5'-phosphate</name>
        <dbReference type="ChEBI" id="CHEBI:597326"/>
    </cofactor>
</comment>
<dbReference type="PIRSF" id="PIRSF000521">
    <property type="entry name" value="Transaminase_4ab_Lys_Orn"/>
    <property type="match status" value="1"/>
</dbReference>
<dbReference type="NCBIfam" id="TIGR02407">
    <property type="entry name" value="ectoine_ectB"/>
    <property type="match status" value="1"/>
</dbReference>
<dbReference type="InterPro" id="IPR005814">
    <property type="entry name" value="Aminotrans_3"/>
</dbReference>
<evidence type="ECO:0000256" key="2">
    <source>
        <dbReference type="ARBA" id="ARBA00008954"/>
    </source>
</evidence>
<dbReference type="InterPro" id="IPR015421">
    <property type="entry name" value="PyrdxlP-dep_Trfase_major"/>
</dbReference>
<dbReference type="Gene3D" id="3.40.640.10">
    <property type="entry name" value="Type I PLP-dependent aspartate aminotransferase-like (Major domain)"/>
    <property type="match status" value="1"/>
</dbReference>
<evidence type="ECO:0000256" key="6">
    <source>
        <dbReference type="RuleBase" id="RU003560"/>
    </source>
</evidence>
<dbReference type="InterPro" id="IPR015424">
    <property type="entry name" value="PyrdxlP-dep_Trfase"/>
</dbReference>
<keyword evidence="9" id="KW-1185">Reference proteome</keyword>
<keyword evidence="4 7" id="KW-0808">Transferase</keyword>
<proteinExistence type="inferred from homology"/>
<dbReference type="EC" id="2.6.1.76" evidence="7"/>
<keyword evidence="5 6" id="KW-0663">Pyridoxal phosphate</keyword>
<dbReference type="Proteomes" id="UP000798808">
    <property type="component" value="Unassembled WGS sequence"/>
</dbReference>
<dbReference type="RefSeq" id="WP_155174655.1">
    <property type="nucleotide sequence ID" value="NZ_BAAAFL010000065.1"/>
</dbReference>
<dbReference type="GO" id="GO:0045303">
    <property type="term" value="F:diaminobutyrate-2-oxoglutarate transaminase activity"/>
    <property type="evidence" value="ECO:0007669"/>
    <property type="project" value="UniProtKB-EC"/>
</dbReference>
<name>A0ABW9RTY5_9BACT</name>
<comment type="catalytic activity">
    <reaction evidence="7">
        <text>L-2,4-diaminobutanoate + 2-oxoglutarate = L-aspartate 4-semialdehyde + L-glutamate</text>
        <dbReference type="Rhea" id="RHEA:11160"/>
        <dbReference type="ChEBI" id="CHEBI:16810"/>
        <dbReference type="ChEBI" id="CHEBI:29985"/>
        <dbReference type="ChEBI" id="CHEBI:58761"/>
        <dbReference type="ChEBI" id="CHEBI:537519"/>
        <dbReference type="EC" id="2.6.1.76"/>
    </reaction>
</comment>
<dbReference type="InterPro" id="IPR012773">
    <property type="entry name" value="Ectoine_EctB"/>
</dbReference>
<dbReference type="NCBIfam" id="TIGR00709">
    <property type="entry name" value="dat"/>
    <property type="match status" value="1"/>
</dbReference>
<comment type="pathway">
    <text evidence="7">Amine and polyamine biosynthesis; ectoine biosynthesis; L-ectoine from L-aspartate 4-semialdehyde: step 1/3.</text>
</comment>
<dbReference type="EMBL" id="SMLW01000637">
    <property type="protein sequence ID" value="MTI27659.1"/>
    <property type="molecule type" value="Genomic_DNA"/>
</dbReference>
<comment type="similarity">
    <text evidence="2 6">Belongs to the class-III pyridoxal-phosphate-dependent aminotransferase family.</text>
</comment>
<organism evidence="8 9">
    <name type="scientific">Fulvivirga kasyanovii</name>
    <dbReference type="NCBI Taxonomy" id="396812"/>
    <lineage>
        <taxon>Bacteria</taxon>
        <taxon>Pseudomonadati</taxon>
        <taxon>Bacteroidota</taxon>
        <taxon>Cytophagia</taxon>
        <taxon>Cytophagales</taxon>
        <taxon>Fulvivirgaceae</taxon>
        <taxon>Fulvivirga</taxon>
    </lineage>
</organism>
<protein>
    <recommendedName>
        <fullName evidence="7">Diaminobutyrate--2-oxoglutarate transaminase</fullName>
        <ecNumber evidence="7">2.6.1.76</ecNumber>
    </recommendedName>
    <alternativeName>
        <fullName evidence="7">DABA aminotransferase</fullName>
    </alternativeName>
</protein>
<keyword evidence="3 7" id="KW-0032">Aminotransferase</keyword>
<comment type="caution">
    <text evidence="8">The sequence shown here is derived from an EMBL/GenBank/DDBJ whole genome shotgun (WGS) entry which is preliminary data.</text>
</comment>
<evidence type="ECO:0000313" key="8">
    <source>
        <dbReference type="EMBL" id="MTI27659.1"/>
    </source>
</evidence>
<dbReference type="SUPFAM" id="SSF53383">
    <property type="entry name" value="PLP-dependent transferases"/>
    <property type="match status" value="1"/>
</dbReference>
<sequence>MLELETSSVSVFENLESNVRSYCRSFPIHFCHAKGSLLQGENKKEYIDFLMAAGSLNYGHNNDYIKEQVLKYISNDGIIQGLDMYTQPKEEFISYMNETLLKPRGLDYKFMFCGPTGTNAVEAALKLARNVTKRTGVFSFMGGYHGMSLGSLSVTSCDSHRNASGVDLNNVTFIPYEDGYLKNFDSLNYIEALLNDTHSGASRPAAIILETVQAEGGVFAASKEWLVRLRQICDKYEIILICDDIQVGCGRTGTFFSFERANIQPDIVILSKSVSGYGFPMSMLLFKPELDIWKPAEHNGTFRGFQLAFIGGKAALEYYHNSNLEETMVSKSAKIERVLRDEIAPLNSLIEIRGIGMIWGIDFGKFNDVSIPGKITRRCFENGLIIESAGRKDTVIKLLPALVIDDETLDRALKILKEAIAWQLEQITTN</sequence>
<reference evidence="8 9" key="1">
    <citation type="submission" date="2019-02" db="EMBL/GenBank/DDBJ databases">
        <authorList>
            <person name="Goldberg S.R."/>
            <person name="Haltli B.A."/>
            <person name="Correa H."/>
            <person name="Russell K.G."/>
        </authorList>
    </citation>
    <scope>NUCLEOTIDE SEQUENCE [LARGE SCALE GENOMIC DNA]</scope>
    <source>
        <strain evidence="8 9">JCM 16186</strain>
    </source>
</reference>
<dbReference type="InterPro" id="IPR004637">
    <property type="entry name" value="Dat"/>
</dbReference>
<evidence type="ECO:0000313" key="9">
    <source>
        <dbReference type="Proteomes" id="UP000798808"/>
    </source>
</evidence>
<evidence type="ECO:0000256" key="3">
    <source>
        <dbReference type="ARBA" id="ARBA00022576"/>
    </source>
</evidence>